<evidence type="ECO:0000313" key="1">
    <source>
        <dbReference type="EMBL" id="PWJ84947.1"/>
    </source>
</evidence>
<organism evidence="1 2">
    <name type="scientific">Pseudaminobacter salicylatoxidans</name>
    <dbReference type="NCBI Taxonomy" id="93369"/>
    <lineage>
        <taxon>Bacteria</taxon>
        <taxon>Pseudomonadati</taxon>
        <taxon>Pseudomonadota</taxon>
        <taxon>Alphaproteobacteria</taxon>
        <taxon>Hyphomicrobiales</taxon>
        <taxon>Phyllobacteriaceae</taxon>
        <taxon>Pseudaminobacter</taxon>
    </lineage>
</organism>
<gene>
    <name evidence="1" type="ORF">C7441_104215</name>
</gene>
<dbReference type="AlphaFoldDB" id="A0A316CA65"/>
<dbReference type="EMBL" id="QGGG01000004">
    <property type="protein sequence ID" value="PWJ84947.1"/>
    <property type="molecule type" value="Genomic_DNA"/>
</dbReference>
<name>A0A316CA65_PSESE</name>
<dbReference type="Proteomes" id="UP000245396">
    <property type="component" value="Unassembled WGS sequence"/>
</dbReference>
<accession>A0A316CA65</accession>
<proteinExistence type="predicted"/>
<protein>
    <submittedName>
        <fullName evidence="1">Uncharacterized protein</fullName>
    </submittedName>
</protein>
<sequence length="63" mass="7392">MARLIRNAGHWCDEVRDITLDKRQSTQIRKTVLVTCSDGRHFAQYELIVDRDNQLKSINPIPR</sequence>
<evidence type="ECO:0000313" key="2">
    <source>
        <dbReference type="Proteomes" id="UP000245396"/>
    </source>
</evidence>
<keyword evidence="2" id="KW-1185">Reference proteome</keyword>
<dbReference type="STRING" id="1192868.GCA_000304395_02789"/>
<comment type="caution">
    <text evidence="1">The sequence shown here is derived from an EMBL/GenBank/DDBJ whole genome shotgun (WGS) entry which is preliminary data.</text>
</comment>
<reference evidence="1 2" key="1">
    <citation type="submission" date="2018-05" db="EMBL/GenBank/DDBJ databases">
        <title>Genomic Encyclopedia of Type Strains, Phase IV (KMG-IV): sequencing the most valuable type-strain genomes for metagenomic binning, comparative biology and taxonomic classification.</title>
        <authorList>
            <person name="Goeker M."/>
        </authorList>
    </citation>
    <scope>NUCLEOTIDE SEQUENCE [LARGE SCALE GENOMIC DNA]</scope>
    <source>
        <strain evidence="1 2">DSM 6986</strain>
    </source>
</reference>